<dbReference type="EMBL" id="KV427607">
    <property type="protein sequence ID" value="KZT11284.1"/>
    <property type="molecule type" value="Genomic_DNA"/>
</dbReference>
<dbReference type="Proteomes" id="UP000076871">
    <property type="component" value="Unassembled WGS sequence"/>
</dbReference>
<organism evidence="1 2">
    <name type="scientific">Laetiporus sulphureus 93-53</name>
    <dbReference type="NCBI Taxonomy" id="1314785"/>
    <lineage>
        <taxon>Eukaryota</taxon>
        <taxon>Fungi</taxon>
        <taxon>Dikarya</taxon>
        <taxon>Basidiomycota</taxon>
        <taxon>Agaricomycotina</taxon>
        <taxon>Agaricomycetes</taxon>
        <taxon>Polyporales</taxon>
        <taxon>Laetiporus</taxon>
    </lineage>
</organism>
<name>A0A165H5U5_9APHY</name>
<sequence>MWDQLKAVHMSRGLATDITRWRALLNAVRGLEAIGEEVPKKLRAIIAVVGLHEELNMVETKLDAVDRKLWTMEQVAALALNEEARVGWGKTMSEMALAVAGGKKKRKARACFLCRSTDHLALGCSARTKSYNAGVASDEGFAW</sequence>
<evidence type="ECO:0000313" key="2">
    <source>
        <dbReference type="Proteomes" id="UP000076871"/>
    </source>
</evidence>
<gene>
    <name evidence="1" type="ORF">LAESUDRAFT_754951</name>
</gene>
<dbReference type="GeneID" id="63829001"/>
<proteinExistence type="predicted"/>
<dbReference type="RefSeq" id="XP_040769024.1">
    <property type="nucleotide sequence ID" value="XM_040911973.1"/>
</dbReference>
<dbReference type="AlphaFoldDB" id="A0A165H5U5"/>
<accession>A0A165H5U5</accession>
<protein>
    <submittedName>
        <fullName evidence="1">Uncharacterized protein</fullName>
    </submittedName>
</protein>
<reference evidence="1 2" key="1">
    <citation type="journal article" date="2016" name="Mol. Biol. Evol.">
        <title>Comparative Genomics of Early-Diverging Mushroom-Forming Fungi Provides Insights into the Origins of Lignocellulose Decay Capabilities.</title>
        <authorList>
            <person name="Nagy L.G."/>
            <person name="Riley R."/>
            <person name="Tritt A."/>
            <person name="Adam C."/>
            <person name="Daum C."/>
            <person name="Floudas D."/>
            <person name="Sun H."/>
            <person name="Yadav J.S."/>
            <person name="Pangilinan J."/>
            <person name="Larsson K.H."/>
            <person name="Matsuura K."/>
            <person name="Barry K."/>
            <person name="Labutti K."/>
            <person name="Kuo R."/>
            <person name="Ohm R.A."/>
            <person name="Bhattacharya S.S."/>
            <person name="Shirouzu T."/>
            <person name="Yoshinaga Y."/>
            <person name="Martin F.M."/>
            <person name="Grigoriev I.V."/>
            <person name="Hibbett D.S."/>
        </authorList>
    </citation>
    <scope>NUCLEOTIDE SEQUENCE [LARGE SCALE GENOMIC DNA]</scope>
    <source>
        <strain evidence="1 2">93-53</strain>
    </source>
</reference>
<evidence type="ECO:0000313" key="1">
    <source>
        <dbReference type="EMBL" id="KZT11284.1"/>
    </source>
</evidence>
<keyword evidence="2" id="KW-1185">Reference proteome</keyword>
<dbReference type="InParanoid" id="A0A165H5U5"/>